<reference evidence="5 6" key="1">
    <citation type="submission" date="2018-08" db="EMBL/GenBank/DDBJ databases">
        <title>A genome reference for cultivated species of the human gut microbiota.</title>
        <authorList>
            <person name="Zou Y."/>
            <person name="Xue W."/>
            <person name="Luo G."/>
        </authorList>
    </citation>
    <scope>NUCLEOTIDE SEQUENCE [LARGE SCALE GENOMIC DNA]</scope>
    <source>
        <strain evidence="5 6">AF48-16</strain>
    </source>
</reference>
<dbReference type="Proteomes" id="UP001253851">
    <property type="component" value="Unassembled WGS sequence"/>
</dbReference>
<dbReference type="EMBL" id="QRMZ01000023">
    <property type="protein sequence ID" value="RHK04905.1"/>
    <property type="molecule type" value="Genomic_DNA"/>
</dbReference>
<evidence type="ECO:0000313" key="6">
    <source>
        <dbReference type="Proteomes" id="UP000286288"/>
    </source>
</evidence>
<dbReference type="EMBL" id="JARQDV010000004">
    <property type="protein sequence ID" value="MDT2964728.1"/>
    <property type="molecule type" value="Genomic_DNA"/>
</dbReference>
<name>A0A1G9C7D2_ENTCA</name>
<dbReference type="OrthoDB" id="2191779at2"/>
<sequence>MVLTVFFILCCLIFSSITYAFSKDARKFVQPLSIKIIFIASAIIAVWTMFFSMVAFVAWVI</sequence>
<dbReference type="Proteomes" id="UP000286288">
    <property type="component" value="Unassembled WGS sequence"/>
</dbReference>
<dbReference type="Proteomes" id="UP000422837">
    <property type="component" value="Chromosome"/>
</dbReference>
<evidence type="ECO:0000313" key="5">
    <source>
        <dbReference type="EMBL" id="RHK04905.1"/>
    </source>
</evidence>
<accession>A0A1G9C7D2</accession>
<protein>
    <submittedName>
        <fullName evidence="5">Uncharacterized protein</fullName>
    </submittedName>
</protein>
<dbReference type="AlphaFoldDB" id="A0A1G9C7D2"/>
<keyword evidence="1" id="KW-0812">Transmembrane</keyword>
<evidence type="ECO:0000313" key="8">
    <source>
        <dbReference type="Proteomes" id="UP001253851"/>
    </source>
</evidence>
<reference evidence="4 7" key="2">
    <citation type="submission" date="2019-11" db="EMBL/GenBank/DDBJ databases">
        <title>Detection and genome characteristic of a blood enterococcus casselifavus isolate from Zhengzhou,china.</title>
        <authorList>
            <person name="Wen P."/>
        </authorList>
    </citation>
    <scope>NUCLEOTIDE SEQUENCE [LARGE SCALE GENOMIC DNA]</scope>
    <source>
        <strain evidence="4 7">EC291</strain>
    </source>
</reference>
<feature type="transmembrane region" description="Helical" evidence="1">
    <location>
        <begin position="32"/>
        <end position="60"/>
    </location>
</feature>
<evidence type="ECO:0000313" key="7">
    <source>
        <dbReference type="Proteomes" id="UP000422837"/>
    </source>
</evidence>
<dbReference type="EMBL" id="JARQDZ010000001">
    <property type="protein sequence ID" value="MDT2981750.1"/>
    <property type="molecule type" value="Genomic_DNA"/>
</dbReference>
<evidence type="ECO:0000313" key="3">
    <source>
        <dbReference type="EMBL" id="MDT2981750.1"/>
    </source>
</evidence>
<dbReference type="Proteomes" id="UP001268896">
    <property type="component" value="Unassembled WGS sequence"/>
</dbReference>
<dbReference type="GeneID" id="91576369"/>
<evidence type="ECO:0000313" key="4">
    <source>
        <dbReference type="EMBL" id="QGN29508.1"/>
    </source>
</evidence>
<reference evidence="2 8" key="3">
    <citation type="submission" date="2023-03" db="EMBL/GenBank/DDBJ databases">
        <authorList>
            <person name="Shen W."/>
            <person name="Cai J."/>
        </authorList>
    </citation>
    <scope>NUCLEOTIDE SEQUENCE [LARGE SCALE GENOMIC DNA]</scope>
    <source>
        <strain evidence="3 8">B516</strain>
        <strain evidence="2">K72-2</strain>
    </source>
</reference>
<keyword evidence="1" id="KW-0472">Membrane</keyword>
<evidence type="ECO:0000256" key="1">
    <source>
        <dbReference type="SAM" id="Phobius"/>
    </source>
</evidence>
<gene>
    <name evidence="5" type="ORF">DW084_14875</name>
    <name evidence="4" type="ORF">GFU50_08275</name>
    <name evidence="2" type="ORF">P7I32_08895</name>
    <name evidence="3" type="ORF">P7I34_03670</name>
</gene>
<dbReference type="RefSeq" id="WP_005226019.1">
    <property type="nucleotide sequence ID" value="NZ_BAAAXK010000049.1"/>
</dbReference>
<organism evidence="5 6">
    <name type="scientific">Enterococcus casseliflavus</name>
    <name type="common">Enterococcus flavescens</name>
    <dbReference type="NCBI Taxonomy" id="37734"/>
    <lineage>
        <taxon>Bacteria</taxon>
        <taxon>Bacillati</taxon>
        <taxon>Bacillota</taxon>
        <taxon>Bacilli</taxon>
        <taxon>Lactobacillales</taxon>
        <taxon>Enterococcaceae</taxon>
        <taxon>Enterococcus</taxon>
    </lineage>
</organism>
<proteinExistence type="predicted"/>
<evidence type="ECO:0000313" key="2">
    <source>
        <dbReference type="EMBL" id="MDT2964728.1"/>
    </source>
</evidence>
<dbReference type="EMBL" id="CP046123">
    <property type="protein sequence ID" value="QGN29508.1"/>
    <property type="molecule type" value="Genomic_DNA"/>
</dbReference>
<keyword evidence="1" id="KW-1133">Transmembrane helix</keyword>